<keyword evidence="4" id="KW-0106">Calcium</keyword>
<evidence type="ECO:0000256" key="2">
    <source>
        <dbReference type="ARBA" id="ARBA00022723"/>
    </source>
</evidence>
<comment type="similarity">
    <text evidence="1">Belongs to the sulfatase family.</text>
</comment>
<dbReference type="SUPFAM" id="SSF53649">
    <property type="entry name" value="Alkaline phosphatase-like"/>
    <property type="match status" value="1"/>
</dbReference>
<dbReference type="Proteomes" id="UP000011529">
    <property type="component" value="Unassembled WGS sequence"/>
</dbReference>
<dbReference type="Pfam" id="PF00884">
    <property type="entry name" value="Sulfatase"/>
    <property type="match status" value="1"/>
</dbReference>
<dbReference type="GO" id="GO:0046872">
    <property type="term" value="F:metal ion binding"/>
    <property type="evidence" value="ECO:0007669"/>
    <property type="project" value="UniProtKB-KW"/>
</dbReference>
<dbReference type="PROSITE" id="PS00523">
    <property type="entry name" value="SULFATASE_1"/>
    <property type="match status" value="1"/>
</dbReference>
<reference evidence="6" key="1">
    <citation type="submission" date="2012-11" db="EMBL/GenBank/DDBJ databases">
        <title>Permanent draft genomes of Rhodopirellula europaea strain SH398 and 6C.</title>
        <authorList>
            <person name="Richter M."/>
            <person name="Richter-Heitmann T."/>
            <person name="Frank C."/>
            <person name="Harder J."/>
            <person name="Glockner F.O."/>
        </authorList>
    </citation>
    <scope>NUCLEOTIDE SEQUENCE</scope>
    <source>
        <strain evidence="6">6C</strain>
    </source>
</reference>
<dbReference type="InterPro" id="IPR050738">
    <property type="entry name" value="Sulfatase"/>
</dbReference>
<dbReference type="InterPro" id="IPR017850">
    <property type="entry name" value="Alkaline_phosphatase_core_sf"/>
</dbReference>
<keyword evidence="3" id="KW-0378">Hydrolase</keyword>
<dbReference type="InterPro" id="IPR000917">
    <property type="entry name" value="Sulfatase_N"/>
</dbReference>
<protein>
    <submittedName>
        <fullName evidence="6">Arylsulfatase A</fullName>
    </submittedName>
</protein>
<dbReference type="PANTHER" id="PTHR42693">
    <property type="entry name" value="ARYLSULFATASE FAMILY MEMBER"/>
    <property type="match status" value="1"/>
</dbReference>
<dbReference type="InterPro" id="IPR024607">
    <property type="entry name" value="Sulfatase_CS"/>
</dbReference>
<dbReference type="CDD" id="cd16143">
    <property type="entry name" value="ARS_like"/>
    <property type="match status" value="1"/>
</dbReference>
<feature type="domain" description="Sulfatase N-terminal" evidence="5">
    <location>
        <begin position="120"/>
        <end position="460"/>
    </location>
</feature>
<dbReference type="PATRIC" id="fig|1263867.3.peg.1649"/>
<keyword evidence="2" id="KW-0479">Metal-binding</keyword>
<reference evidence="6" key="2">
    <citation type="journal article" date="2013" name="Mar. Genomics">
        <title>Expression of sulfatases in Rhodopirellula baltica and the diversity of sulfatases in the genus Rhodopirellula.</title>
        <authorList>
            <person name="Wegner C.E."/>
            <person name="Richter-Heitmann T."/>
            <person name="Klindworth A."/>
            <person name="Klockow C."/>
            <person name="Richter M."/>
            <person name="Achstetter T."/>
            <person name="Glockner F.O."/>
            <person name="Harder J."/>
        </authorList>
    </citation>
    <scope>NUCLEOTIDE SEQUENCE [LARGE SCALE GENOMIC DNA]</scope>
    <source>
        <strain evidence="6">6C</strain>
    </source>
</reference>
<comment type="caution">
    <text evidence="6">The sequence shown here is derived from an EMBL/GenBank/DDBJ whole genome shotgun (WGS) entry which is preliminary data.</text>
</comment>
<evidence type="ECO:0000256" key="1">
    <source>
        <dbReference type="ARBA" id="ARBA00008779"/>
    </source>
</evidence>
<dbReference type="EMBL" id="ANMO01000090">
    <property type="protein sequence ID" value="EMB17696.1"/>
    <property type="molecule type" value="Genomic_DNA"/>
</dbReference>
<dbReference type="GO" id="GO:0004065">
    <property type="term" value="F:arylsulfatase activity"/>
    <property type="evidence" value="ECO:0007669"/>
    <property type="project" value="TreeGrafter"/>
</dbReference>
<dbReference type="Gene3D" id="3.30.1120.10">
    <property type="match status" value="1"/>
</dbReference>
<gene>
    <name evidence="6" type="ORF">RE6C_01558</name>
</gene>
<dbReference type="PANTHER" id="PTHR42693:SF53">
    <property type="entry name" value="ENDO-4-O-SULFATASE"/>
    <property type="match status" value="1"/>
</dbReference>
<evidence type="ECO:0000256" key="3">
    <source>
        <dbReference type="ARBA" id="ARBA00022801"/>
    </source>
</evidence>
<keyword evidence="7" id="KW-1185">Reference proteome</keyword>
<dbReference type="AlphaFoldDB" id="M2A7Z0"/>
<proteinExistence type="inferred from homology"/>
<evidence type="ECO:0000313" key="7">
    <source>
        <dbReference type="Proteomes" id="UP000011529"/>
    </source>
</evidence>
<dbReference type="PROSITE" id="PS00149">
    <property type="entry name" value="SULFATASE_2"/>
    <property type="match status" value="1"/>
</dbReference>
<accession>M2A7Z0</accession>
<evidence type="ECO:0000256" key="4">
    <source>
        <dbReference type="ARBA" id="ARBA00022837"/>
    </source>
</evidence>
<name>M2A7Z0_9BACT</name>
<evidence type="ECO:0000259" key="5">
    <source>
        <dbReference type="Pfam" id="PF00884"/>
    </source>
</evidence>
<organism evidence="6 7">
    <name type="scientific">Rhodopirellula europaea 6C</name>
    <dbReference type="NCBI Taxonomy" id="1263867"/>
    <lineage>
        <taxon>Bacteria</taxon>
        <taxon>Pseudomonadati</taxon>
        <taxon>Planctomycetota</taxon>
        <taxon>Planctomycetia</taxon>
        <taxon>Pirellulales</taxon>
        <taxon>Pirellulaceae</taxon>
        <taxon>Rhodopirellula</taxon>
    </lineage>
</organism>
<dbReference type="Gene3D" id="3.40.720.10">
    <property type="entry name" value="Alkaline Phosphatase, subunit A"/>
    <property type="match status" value="1"/>
</dbReference>
<sequence length="599" mass="66072">MSRPRERNPIAVGLRLSQFVLCLSHSRMKWCLVASLCVLSEMTLPLFGSLWGPAGSHRKLCASTSFASRMWDPFLPSPTLIDWLLMNWLRWFVVSAVVALPCLIDVGASRVHADDVASRPNIILVMADDLGIGDVSPTNPDCKIKTPRLQQMADEGLTFLDAHTPSSVCTPTRYGLLTGRYNWRSRLAKGVLSGTSEHLIPGDRATLGHLLQGAGYHTAMIGKWHLGWDWHKNGKEIDFMKPVLNGPDNNGFDQYYGHCGSLDMPPYVWVDTGKPTSVPTRKEGVTKKQNPYGWYRNGPIGDDFEIEQVLPHLFDKSIAYVEERVKEDKPFFLYLPLPAPHTPIVPVPPFKDASGMNPYADFVMQMDHHMGQLLDAVAKAGIDENTLVIFTSDNGCSPEANFGELAKHDHHPSGKYRGHKADLYEGGHRVPFIVRWPGKVVAGKTTNAVACLTDVYTTLQSITNQPREATGGEDGFDLTGVFSGDDSSDREALVSHSIGGFFAIRRGKWKLCLSHGSGGWSDPREPKAKLQGLPPMQLFDLEADPAEKNNVAKENPEVVDSLLVLLNEYVETGRSTQGPKVANDREVTFLPEGVSLPSP</sequence>
<evidence type="ECO:0000313" key="6">
    <source>
        <dbReference type="EMBL" id="EMB17696.1"/>
    </source>
</evidence>